<dbReference type="InterPro" id="IPR021321">
    <property type="entry name" value="DUF2922"/>
</dbReference>
<dbReference type="OrthoDB" id="2323347at2"/>
<name>A0A0R2KZC3_9LACO</name>
<dbReference type="Proteomes" id="UP000321429">
    <property type="component" value="Unassembled WGS sequence"/>
</dbReference>
<comment type="caution">
    <text evidence="2">The sequence shown here is derived from an EMBL/GenBank/DDBJ whole genome shotgun (WGS) entry which is preliminary data.</text>
</comment>
<accession>A0A0R2KZC3</accession>
<dbReference type="EMBL" id="JQCB01000012">
    <property type="protein sequence ID" value="KRN94895.1"/>
    <property type="molecule type" value="Genomic_DNA"/>
</dbReference>
<dbReference type="AlphaFoldDB" id="A0A0R2KZC3"/>
<evidence type="ECO:0008006" key="5">
    <source>
        <dbReference type="Google" id="ProtNLM"/>
    </source>
</evidence>
<organism evidence="2 3">
    <name type="scientific">Furfurilactobacillus siliginis</name>
    <dbReference type="NCBI Taxonomy" id="348151"/>
    <lineage>
        <taxon>Bacteria</taxon>
        <taxon>Bacillati</taxon>
        <taxon>Bacillota</taxon>
        <taxon>Bacilli</taxon>
        <taxon>Lactobacillales</taxon>
        <taxon>Lactobacillaceae</taxon>
        <taxon>Furfurilactobacillus</taxon>
    </lineage>
</organism>
<keyword evidence="3" id="KW-1185">Reference proteome</keyword>
<reference evidence="2 3" key="1">
    <citation type="journal article" date="2015" name="Genome Announc.">
        <title>Expanding the biotechnology potential of lactobacilli through comparative genomics of 213 strains and associated genera.</title>
        <authorList>
            <person name="Sun Z."/>
            <person name="Harris H.M."/>
            <person name="McCann A."/>
            <person name="Guo C."/>
            <person name="Argimon S."/>
            <person name="Zhang W."/>
            <person name="Yang X."/>
            <person name="Jeffery I.B."/>
            <person name="Cooney J.C."/>
            <person name="Kagawa T.F."/>
            <person name="Liu W."/>
            <person name="Song Y."/>
            <person name="Salvetti E."/>
            <person name="Wrobel A."/>
            <person name="Rasinkangas P."/>
            <person name="Parkhill J."/>
            <person name="Rea M.C."/>
            <person name="O'Sullivan O."/>
            <person name="Ritari J."/>
            <person name="Douillard F.P."/>
            <person name="Paul Ross R."/>
            <person name="Yang R."/>
            <person name="Briner A.E."/>
            <person name="Felis G.E."/>
            <person name="de Vos W.M."/>
            <person name="Barrangou R."/>
            <person name="Klaenhammer T.R."/>
            <person name="Caufield P.W."/>
            <person name="Cui Y."/>
            <person name="Zhang H."/>
            <person name="O'Toole P.W."/>
        </authorList>
    </citation>
    <scope>NUCLEOTIDE SEQUENCE [LARGE SCALE GENOMIC DNA]</scope>
    <source>
        <strain evidence="2 3">DSM 22696</strain>
    </source>
</reference>
<dbReference type="Pfam" id="PF11148">
    <property type="entry name" value="DUF2922"/>
    <property type="match status" value="1"/>
</dbReference>
<dbReference type="PATRIC" id="fig|348151.3.peg.445"/>
<reference evidence="1 4" key="2">
    <citation type="submission" date="2019-07" db="EMBL/GenBank/DDBJ databases">
        <title>Whole genome shotgun sequence of Lactobacillus siliginis NBRC 101315.</title>
        <authorList>
            <person name="Hosoyama A."/>
            <person name="Uohara A."/>
            <person name="Ohji S."/>
            <person name="Ichikawa N."/>
        </authorList>
    </citation>
    <scope>NUCLEOTIDE SEQUENCE [LARGE SCALE GENOMIC DNA]</scope>
    <source>
        <strain evidence="1 4">NBRC 101315</strain>
    </source>
</reference>
<protein>
    <recommendedName>
        <fullName evidence="5">DUF2922 domain-containing protein</fullName>
    </recommendedName>
</protein>
<gene>
    <name evidence="2" type="ORF">IV55_GL000438</name>
    <name evidence="1" type="ORF">LSI01_07820</name>
</gene>
<evidence type="ECO:0000313" key="1">
    <source>
        <dbReference type="EMBL" id="GEK28471.1"/>
    </source>
</evidence>
<evidence type="ECO:0000313" key="3">
    <source>
        <dbReference type="Proteomes" id="UP000051139"/>
    </source>
</evidence>
<dbReference type="EMBL" id="BJUD01000010">
    <property type="protein sequence ID" value="GEK28471.1"/>
    <property type="molecule type" value="Genomic_DNA"/>
</dbReference>
<dbReference type="STRING" id="348151.IV55_GL000438"/>
<evidence type="ECO:0000313" key="2">
    <source>
        <dbReference type="EMBL" id="KRN94895.1"/>
    </source>
</evidence>
<proteinExistence type="predicted"/>
<dbReference type="RefSeq" id="WP_057811164.1">
    <property type="nucleotide sequence ID" value="NZ_BJUD01000010.1"/>
</dbReference>
<sequence>MKDLNLKFKNTAGKSTHLKLRFVSQNLTKEVVQAAMQEVIAAGLIVDKFGNPVHVKAVSAHYVETVSTPIFDEEPATPTV</sequence>
<dbReference type="Proteomes" id="UP000051139">
    <property type="component" value="Unassembled WGS sequence"/>
</dbReference>
<evidence type="ECO:0000313" key="4">
    <source>
        <dbReference type="Proteomes" id="UP000321429"/>
    </source>
</evidence>